<comment type="caution">
    <text evidence="1">The sequence shown here is derived from an EMBL/GenBank/DDBJ whole genome shotgun (WGS) entry which is preliminary data.</text>
</comment>
<keyword evidence="2" id="KW-1185">Reference proteome</keyword>
<proteinExistence type="predicted"/>
<evidence type="ECO:0000313" key="1">
    <source>
        <dbReference type="EMBL" id="MFC3492264.1"/>
    </source>
</evidence>
<dbReference type="Gene3D" id="3.40.50.300">
    <property type="entry name" value="P-loop containing nucleotide triphosphate hydrolases"/>
    <property type="match status" value="1"/>
</dbReference>
<dbReference type="RefSeq" id="WP_387972569.1">
    <property type="nucleotide sequence ID" value="NZ_JBHRWO010000007.1"/>
</dbReference>
<dbReference type="InterPro" id="IPR027417">
    <property type="entry name" value="P-loop_NTPase"/>
</dbReference>
<gene>
    <name evidence="1" type="ORF">ACFO8M_07190</name>
</gene>
<reference evidence="2" key="1">
    <citation type="journal article" date="2019" name="Int. J. Syst. Evol. Microbiol.">
        <title>The Global Catalogue of Microorganisms (GCM) 10K type strain sequencing project: providing services to taxonomists for standard genome sequencing and annotation.</title>
        <authorList>
            <consortium name="The Broad Institute Genomics Platform"/>
            <consortium name="The Broad Institute Genome Sequencing Center for Infectious Disease"/>
            <person name="Wu L."/>
            <person name="Ma J."/>
        </authorList>
    </citation>
    <scope>NUCLEOTIDE SEQUENCE [LARGE SCALE GENOMIC DNA]</scope>
    <source>
        <strain evidence="2">CGMCC 4.7396</strain>
    </source>
</reference>
<dbReference type="EMBL" id="JBHRWO010000007">
    <property type="protein sequence ID" value="MFC3492264.1"/>
    <property type="molecule type" value="Genomic_DNA"/>
</dbReference>
<name>A0ABV7PUL5_9ACTN</name>
<accession>A0ABV7PUL5</accession>
<dbReference type="SUPFAM" id="SSF52540">
    <property type="entry name" value="P-loop containing nucleoside triphosphate hydrolases"/>
    <property type="match status" value="1"/>
</dbReference>
<evidence type="ECO:0008006" key="3">
    <source>
        <dbReference type="Google" id="ProtNLM"/>
    </source>
</evidence>
<protein>
    <recommendedName>
        <fullName evidence="3">AAA family ATPase</fullName>
    </recommendedName>
</protein>
<dbReference type="Proteomes" id="UP001595712">
    <property type="component" value="Unassembled WGS sequence"/>
</dbReference>
<organism evidence="1 2">
    <name type="scientific">Glycomyces rhizosphaerae</name>
    <dbReference type="NCBI Taxonomy" id="2054422"/>
    <lineage>
        <taxon>Bacteria</taxon>
        <taxon>Bacillati</taxon>
        <taxon>Actinomycetota</taxon>
        <taxon>Actinomycetes</taxon>
        <taxon>Glycomycetales</taxon>
        <taxon>Glycomycetaceae</taxon>
        <taxon>Glycomyces</taxon>
    </lineage>
</organism>
<sequence>MAHDQEVRALLRHVYWIGGGSGAGKSTVARALADRHGLRYCGADESMYDHARRTTAAEAPYLHEFMAMSMDERWMLRSPETMFETFHWFRGEGFHLIVEDLLAMPPGQGIVVEGFRLLPALVAPLLADPARAVWLLPTPDFRAYAVDKRAKATNRPGFIQQTSDLDRAGRNLDARERYFVERLRTETRELGLQAITVDSAVDESESIRRVSERFGLS</sequence>
<dbReference type="CDD" id="cd02019">
    <property type="entry name" value="NK"/>
    <property type="match status" value="1"/>
</dbReference>
<evidence type="ECO:0000313" key="2">
    <source>
        <dbReference type="Proteomes" id="UP001595712"/>
    </source>
</evidence>